<evidence type="ECO:0000313" key="2">
    <source>
        <dbReference type="Proteomes" id="UP000133552"/>
    </source>
</evidence>
<name>A0A0D3R1H7_9RHAB</name>
<protein>
    <submittedName>
        <fullName evidence="1">Uncharacterized protein</fullName>
    </submittedName>
</protein>
<reference evidence="1 2" key="1">
    <citation type="journal article" date="2015" name="PLoS Pathog.">
        <title>Evolution of genome size and complexity in the rhabdoviridae.</title>
        <authorList>
            <person name="Walker P.J."/>
            <person name="Firth C."/>
            <person name="Widen S.G."/>
            <person name="Blasdell K.R."/>
            <person name="Guzman H."/>
            <person name="Wood T.G."/>
            <person name="Paradkar P.N."/>
            <person name="Holmes E.C."/>
            <person name="Tesh R.B."/>
            <person name="Vasilakis N."/>
        </authorList>
    </citation>
    <scope>NUCLEOTIDE SEQUENCE [LARGE SCALE GENOMIC DNA]</scope>
    <source>
        <strain evidence="1">Mn936-77</strain>
    </source>
</reference>
<keyword evidence="2" id="KW-1185">Reference proteome</keyword>
<sequence>METFLHGGITLFCNSILVPKTLLHEIILKITNDLVHDCGMPPDLASAISTLLLSNTLFKYLSDGTVEGTGFIQDGVSYKGETKWIDQKGKNWNKTGIHDLTDVSGSFFEYFIFCSEPAIFEGKPFEELWATQDSHHPYFKQKMNLDVYSFEYGFNHLLHD</sequence>
<accession>A0A0D3R1H7</accession>
<evidence type="ECO:0000313" key="1">
    <source>
        <dbReference type="EMBL" id="AJR28471.1"/>
    </source>
</evidence>
<proteinExistence type="predicted"/>
<dbReference type="EMBL" id="KM205008">
    <property type="protein sequence ID" value="AJR28471.1"/>
    <property type="molecule type" value="Viral_cRNA"/>
</dbReference>
<dbReference type="RefSeq" id="YP_009362121.1">
    <property type="nucleotide sequence ID" value="NC_034531.1"/>
</dbReference>
<dbReference type="OrthoDB" id="23499at10239"/>
<dbReference type="KEGG" id="vg:37627530"/>
<dbReference type="GeneID" id="37627530"/>
<organism evidence="1 2">
    <name type="scientific">Manitoba virus</name>
    <dbReference type="NCBI Taxonomy" id="1272949"/>
    <lineage>
        <taxon>Viruses</taxon>
        <taxon>Riboviria</taxon>
        <taxon>Orthornavirae</taxon>
        <taxon>Negarnaviricota</taxon>
        <taxon>Haploviricotina</taxon>
        <taxon>Monjiviricetes</taxon>
        <taxon>Mononegavirales</taxon>
        <taxon>Rhabdoviridae</taxon>
        <taxon>Alpharhabdovirinae</taxon>
        <taxon>Hapavirus</taxon>
        <taxon>Hapavirus manitoba</taxon>
    </lineage>
</organism>
<dbReference type="Proteomes" id="UP000133552">
    <property type="component" value="Segment"/>
</dbReference>